<organism evidence="1">
    <name type="scientific">Pongo abelii</name>
    <name type="common">Sumatran orangutan</name>
    <name type="synonym">Pongo pygmaeus abelii</name>
    <dbReference type="NCBI Taxonomy" id="9601"/>
    <lineage>
        <taxon>Eukaryota</taxon>
        <taxon>Metazoa</taxon>
        <taxon>Chordata</taxon>
        <taxon>Craniata</taxon>
        <taxon>Vertebrata</taxon>
        <taxon>Euteleostomi</taxon>
        <taxon>Mammalia</taxon>
        <taxon>Eutheria</taxon>
        <taxon>Euarchontoglires</taxon>
        <taxon>Primates</taxon>
        <taxon>Haplorrhini</taxon>
        <taxon>Catarrhini</taxon>
        <taxon>Hominidae</taxon>
        <taxon>Pongo</taxon>
    </lineage>
</organism>
<comment type="caution">
    <text evidence="1">The sequence shown here is derived from an EMBL/GenBank/DDBJ whole genome shotgun (WGS) entry which is preliminary data.</text>
</comment>
<dbReference type="EMBL" id="NDHI03003509">
    <property type="protein sequence ID" value="PNJ30673.1"/>
    <property type="molecule type" value="Genomic_DNA"/>
</dbReference>
<sequence>MSSLDGYVIHRTNETEDSVLWKTFVKESSHHHLKEKEKKKGELQESPPPPFLCCHYWEYGGRTQGARHRILRRRFHWLLLAILWKIRGGFPQSWNSPQRRGYCSCFSCLQASTIMMLIREVRKKVETGKLQI</sequence>
<dbReference type="AlphaFoldDB" id="A0A2J8TCF3"/>
<protein>
    <submittedName>
        <fullName evidence="1">Uncharacterized protein</fullName>
    </submittedName>
</protein>
<gene>
    <name evidence="1" type="ORF">CR201_G0036098</name>
</gene>
<name>A0A2J8TCF3_PONAB</name>
<evidence type="ECO:0000313" key="1">
    <source>
        <dbReference type="EMBL" id="PNJ30673.1"/>
    </source>
</evidence>
<proteinExistence type="predicted"/>
<accession>A0A2J8TCF3</accession>
<reference evidence="1" key="1">
    <citation type="submission" date="2017-12" db="EMBL/GenBank/DDBJ databases">
        <title>High-resolution comparative analysis of great ape genomes.</title>
        <authorList>
            <person name="Pollen A."/>
            <person name="Hastie A."/>
            <person name="Hormozdiari F."/>
            <person name="Dougherty M."/>
            <person name="Liu R."/>
            <person name="Chaisson M."/>
            <person name="Hoppe E."/>
            <person name="Hill C."/>
            <person name="Pang A."/>
            <person name="Hillier L."/>
            <person name="Baker C."/>
            <person name="Armstrong J."/>
            <person name="Shendure J."/>
            <person name="Paten B."/>
            <person name="Wilson R."/>
            <person name="Chao H."/>
            <person name="Schneider V."/>
            <person name="Ventura M."/>
            <person name="Kronenberg Z."/>
            <person name="Murali S."/>
            <person name="Gordon D."/>
            <person name="Cantsilieris S."/>
            <person name="Munson K."/>
            <person name="Nelson B."/>
            <person name="Raja A."/>
            <person name="Underwood J."/>
            <person name="Diekhans M."/>
            <person name="Fiddes I."/>
            <person name="Haussler D."/>
            <person name="Eichler E."/>
        </authorList>
    </citation>
    <scope>NUCLEOTIDE SEQUENCE [LARGE SCALE GENOMIC DNA]</scope>
    <source>
        <strain evidence="1">Susie</strain>
    </source>
</reference>